<evidence type="ECO:0000313" key="3">
    <source>
        <dbReference type="Proteomes" id="UP001152888"/>
    </source>
</evidence>
<dbReference type="AlphaFoldDB" id="A0A9P0LAA8"/>
<organism evidence="2 3">
    <name type="scientific">Acanthoscelides obtectus</name>
    <name type="common">Bean weevil</name>
    <name type="synonym">Bruchus obtectus</name>
    <dbReference type="NCBI Taxonomy" id="200917"/>
    <lineage>
        <taxon>Eukaryota</taxon>
        <taxon>Metazoa</taxon>
        <taxon>Ecdysozoa</taxon>
        <taxon>Arthropoda</taxon>
        <taxon>Hexapoda</taxon>
        <taxon>Insecta</taxon>
        <taxon>Pterygota</taxon>
        <taxon>Neoptera</taxon>
        <taxon>Endopterygota</taxon>
        <taxon>Coleoptera</taxon>
        <taxon>Polyphaga</taxon>
        <taxon>Cucujiformia</taxon>
        <taxon>Chrysomeloidea</taxon>
        <taxon>Chrysomelidae</taxon>
        <taxon>Bruchinae</taxon>
        <taxon>Bruchini</taxon>
        <taxon>Acanthoscelides</taxon>
    </lineage>
</organism>
<gene>
    <name evidence="2" type="ORF">ACAOBT_LOCUS18492</name>
</gene>
<keyword evidence="1" id="KW-0472">Membrane</keyword>
<evidence type="ECO:0000256" key="1">
    <source>
        <dbReference type="SAM" id="Phobius"/>
    </source>
</evidence>
<proteinExistence type="predicted"/>
<evidence type="ECO:0000313" key="2">
    <source>
        <dbReference type="EMBL" id="CAH1988458.1"/>
    </source>
</evidence>
<dbReference type="Proteomes" id="UP001152888">
    <property type="component" value="Unassembled WGS sequence"/>
</dbReference>
<name>A0A9P0LAA8_ACAOB</name>
<reference evidence="2" key="1">
    <citation type="submission" date="2022-03" db="EMBL/GenBank/DDBJ databases">
        <authorList>
            <person name="Sayadi A."/>
        </authorList>
    </citation>
    <scope>NUCLEOTIDE SEQUENCE</scope>
</reference>
<keyword evidence="1" id="KW-1133">Transmembrane helix</keyword>
<protein>
    <submittedName>
        <fullName evidence="2">Uncharacterized protein</fullName>
    </submittedName>
</protein>
<feature type="transmembrane region" description="Helical" evidence="1">
    <location>
        <begin position="12"/>
        <end position="33"/>
    </location>
</feature>
<accession>A0A9P0LAA8</accession>
<dbReference type="EMBL" id="CAKOFQ010007045">
    <property type="protein sequence ID" value="CAH1988458.1"/>
    <property type="molecule type" value="Genomic_DNA"/>
</dbReference>
<keyword evidence="3" id="KW-1185">Reference proteome</keyword>
<comment type="caution">
    <text evidence="2">The sequence shown here is derived from an EMBL/GenBank/DDBJ whole genome shotgun (WGS) entry which is preliminary data.</text>
</comment>
<keyword evidence="1" id="KW-0812">Transmembrane</keyword>
<sequence>MAKCLECGSHWSLYIVLLIFLTSVYAGAGPLVLDDASTCSFTSGTENFFFPNKLQRTNQKNNVEVHFNLCDKLPLDICGDDVVACVKHTDGTVPLKGSGWVFSKYCIHE</sequence>